<dbReference type="Proteomes" id="UP000419144">
    <property type="component" value="Unassembled WGS sequence"/>
</dbReference>
<name>A0A640KQ29_LEITA</name>
<organism evidence="1 2">
    <name type="scientific">Leishmania tarentolae</name>
    <name type="common">Sauroleishmania tarentolae</name>
    <dbReference type="NCBI Taxonomy" id="5689"/>
    <lineage>
        <taxon>Eukaryota</taxon>
        <taxon>Discoba</taxon>
        <taxon>Euglenozoa</taxon>
        <taxon>Kinetoplastea</taxon>
        <taxon>Metakinetoplastina</taxon>
        <taxon>Trypanosomatida</taxon>
        <taxon>Trypanosomatidae</taxon>
        <taxon>Leishmaniinae</taxon>
        <taxon>Leishmania</taxon>
        <taxon>lizard Leishmania</taxon>
    </lineage>
</organism>
<reference evidence="1" key="1">
    <citation type="submission" date="2019-11" db="EMBL/GenBank/DDBJ databases">
        <title>Leishmania tarentolae CDS.</title>
        <authorList>
            <person name="Goto Y."/>
            <person name="Yamagishi J."/>
        </authorList>
    </citation>
    <scope>NUCLEOTIDE SEQUENCE [LARGE SCALE GENOMIC DNA]</scope>
    <source>
        <strain evidence="1">Parrot Tar II</strain>
    </source>
</reference>
<sequence length="260" mass="29980">MPTKGAKLKSERLRDGRKLGVENLVELVFIERPRTLSFSHRSLGSLRHPYSSLIYESSSARTSTQRKIAYLLEVFLEAKSEKKNWLRVERIFDSVLGDDLMEKVKIDLLFSSELLQRFEVLWCRLGGVADGMISEDAYKQFHQQLYFTLFEVEHMTLLPATMHFILEDYQYDSRGKNGIAFGSFANSMLELADNWTPSRVVEDYVAFMDRIIECSPPSSVQACKADAPDEFILSKEAFFRGGVVVPRMEDKQIVYYRTTL</sequence>
<proteinExistence type="predicted"/>
<dbReference type="VEuPathDB" id="TriTrypDB:LtaPh_3205500"/>
<dbReference type="EMBL" id="BLBS01000048">
    <property type="protein sequence ID" value="GET91381.1"/>
    <property type="molecule type" value="Genomic_DNA"/>
</dbReference>
<gene>
    <name evidence="1" type="ORF">LtaPh_3205500</name>
</gene>
<dbReference type="AlphaFoldDB" id="A0A640KQ29"/>
<accession>A0A640KQ29</accession>
<dbReference type="OrthoDB" id="264265at2759"/>
<protein>
    <submittedName>
        <fullName evidence="1">Uncharacterized protein</fullName>
    </submittedName>
</protein>
<evidence type="ECO:0000313" key="2">
    <source>
        <dbReference type="Proteomes" id="UP000419144"/>
    </source>
</evidence>
<comment type="caution">
    <text evidence="1">The sequence shown here is derived from an EMBL/GenBank/DDBJ whole genome shotgun (WGS) entry which is preliminary data.</text>
</comment>
<keyword evidence="2" id="KW-1185">Reference proteome</keyword>
<evidence type="ECO:0000313" key="1">
    <source>
        <dbReference type="EMBL" id="GET91381.1"/>
    </source>
</evidence>